<proteinExistence type="predicted"/>
<reference evidence="2 3" key="1">
    <citation type="journal article" date="2012" name="New Phytol.">
        <title>Insight into trade-off between wood decay and parasitism from the genome of a fungal forest pathogen.</title>
        <authorList>
            <person name="Olson A."/>
            <person name="Aerts A."/>
            <person name="Asiegbu F."/>
            <person name="Belbahri L."/>
            <person name="Bouzid O."/>
            <person name="Broberg A."/>
            <person name="Canback B."/>
            <person name="Coutinho P.M."/>
            <person name="Cullen D."/>
            <person name="Dalman K."/>
            <person name="Deflorio G."/>
            <person name="van Diepen L.T."/>
            <person name="Dunand C."/>
            <person name="Duplessis S."/>
            <person name="Durling M."/>
            <person name="Gonthier P."/>
            <person name="Grimwood J."/>
            <person name="Fossdal C.G."/>
            <person name="Hansson D."/>
            <person name="Henrissat B."/>
            <person name="Hietala A."/>
            <person name="Himmelstrand K."/>
            <person name="Hoffmeister D."/>
            <person name="Hogberg N."/>
            <person name="James T.Y."/>
            <person name="Karlsson M."/>
            <person name="Kohler A."/>
            <person name="Kues U."/>
            <person name="Lee Y.H."/>
            <person name="Lin Y.C."/>
            <person name="Lind M."/>
            <person name="Lindquist E."/>
            <person name="Lombard V."/>
            <person name="Lucas S."/>
            <person name="Lunden K."/>
            <person name="Morin E."/>
            <person name="Murat C."/>
            <person name="Park J."/>
            <person name="Raffaello T."/>
            <person name="Rouze P."/>
            <person name="Salamov A."/>
            <person name="Schmutz J."/>
            <person name="Solheim H."/>
            <person name="Stahlberg J."/>
            <person name="Velez H."/>
            <person name="de Vries R.P."/>
            <person name="Wiebenga A."/>
            <person name="Woodward S."/>
            <person name="Yakovlev I."/>
            <person name="Garbelotto M."/>
            <person name="Martin F."/>
            <person name="Grigoriev I.V."/>
            <person name="Stenlid J."/>
        </authorList>
    </citation>
    <scope>NUCLEOTIDE SEQUENCE [LARGE SCALE GENOMIC DNA]</scope>
    <source>
        <strain evidence="2 3">TC 32-1</strain>
    </source>
</reference>
<accession>W4KEQ7</accession>
<evidence type="ECO:0000313" key="3">
    <source>
        <dbReference type="Proteomes" id="UP000030671"/>
    </source>
</evidence>
<keyword evidence="3" id="KW-1185">Reference proteome</keyword>
<dbReference type="InParanoid" id="W4KEQ7"/>
<name>W4KEQ7_HETIT</name>
<organism evidence="2 3">
    <name type="scientific">Heterobasidion irregulare (strain TC 32-1)</name>
    <dbReference type="NCBI Taxonomy" id="747525"/>
    <lineage>
        <taxon>Eukaryota</taxon>
        <taxon>Fungi</taxon>
        <taxon>Dikarya</taxon>
        <taxon>Basidiomycota</taxon>
        <taxon>Agaricomycotina</taxon>
        <taxon>Agaricomycetes</taxon>
        <taxon>Russulales</taxon>
        <taxon>Bondarzewiaceae</taxon>
        <taxon>Heterobasidion</taxon>
        <taxon>Heterobasidion annosum species complex</taxon>
    </lineage>
</organism>
<feature type="region of interest" description="Disordered" evidence="1">
    <location>
        <begin position="102"/>
        <end position="124"/>
    </location>
</feature>
<evidence type="ECO:0000256" key="1">
    <source>
        <dbReference type="SAM" id="MobiDB-lite"/>
    </source>
</evidence>
<feature type="compositionally biased region" description="Polar residues" evidence="1">
    <location>
        <begin position="112"/>
        <end position="124"/>
    </location>
</feature>
<dbReference type="HOGENOM" id="CLU_2004219_0_0_1"/>
<dbReference type="GeneID" id="20675985"/>
<dbReference type="KEGG" id="hir:HETIRDRAFT_449826"/>
<gene>
    <name evidence="2" type="ORF">HETIRDRAFT_449826</name>
</gene>
<sequence>MTADSPNPSLVFIAVFERVRQFHIPVQLLSQTLGSLDSPQQPPTLPPAVLRSLSGVPSAIAKLTLSTDDACSAHARDFQHLGGSQDPPPPLVNILHSSRAHVVTSHKGTDPTGLTPSHSNCLPH</sequence>
<protein>
    <submittedName>
        <fullName evidence="2">Uncharacterized protein</fullName>
    </submittedName>
</protein>
<dbReference type="RefSeq" id="XP_009544001.1">
    <property type="nucleotide sequence ID" value="XM_009545706.1"/>
</dbReference>
<dbReference type="Proteomes" id="UP000030671">
    <property type="component" value="Unassembled WGS sequence"/>
</dbReference>
<dbReference type="EMBL" id="KI925456">
    <property type="protein sequence ID" value="ETW84317.1"/>
    <property type="molecule type" value="Genomic_DNA"/>
</dbReference>
<dbReference type="AlphaFoldDB" id="W4KEQ7"/>
<evidence type="ECO:0000313" key="2">
    <source>
        <dbReference type="EMBL" id="ETW84317.1"/>
    </source>
</evidence>